<evidence type="ECO:0000313" key="4">
    <source>
        <dbReference type="Proteomes" id="UP000307706"/>
    </source>
</evidence>
<dbReference type="AlphaFoldDB" id="A0A5S3XN47"/>
<accession>A0A5S3XN47</accession>
<reference evidence="4" key="2">
    <citation type="submission" date="2019-06" db="EMBL/GenBank/DDBJ databases">
        <title>Co-occurence of chitin degradation, pigmentation and bioactivity in marine Pseudoalteromonas.</title>
        <authorList>
            <person name="Sonnenschein E.C."/>
            <person name="Bech P.K."/>
        </authorList>
    </citation>
    <scope>NUCLEOTIDE SEQUENCE [LARGE SCALE GENOMIC DNA]</scope>
    <source>
        <strain evidence="4">S2231</strain>
    </source>
</reference>
<dbReference type="EMBL" id="PNCK01000064">
    <property type="protein sequence ID" value="TMP40993.1"/>
    <property type="molecule type" value="Genomic_DNA"/>
</dbReference>
<dbReference type="RefSeq" id="WP_119860651.1">
    <property type="nucleotide sequence ID" value="NZ_PNCK01000064.1"/>
</dbReference>
<dbReference type="Pfam" id="PF20090">
    <property type="entry name" value="DUF6482"/>
    <property type="match status" value="1"/>
</dbReference>
<sequence>MQSAQLKNHFKQQELNAVILSYADSSHYLAGGLDDNGDYHLLADKKGNTVTFKSLREAEMQLIELGATKAILDMETAYDEMVGTATAGHGKIELTLSH</sequence>
<name>A0A5S3XN47_9GAMM</name>
<organism evidence="2 4">
    <name type="scientific">Pseudoalteromonas citrea</name>
    <dbReference type="NCBI Taxonomy" id="43655"/>
    <lineage>
        <taxon>Bacteria</taxon>
        <taxon>Pseudomonadati</taxon>
        <taxon>Pseudomonadota</taxon>
        <taxon>Gammaproteobacteria</taxon>
        <taxon>Alteromonadales</taxon>
        <taxon>Pseudoalteromonadaceae</taxon>
        <taxon>Pseudoalteromonas</taxon>
    </lineage>
</organism>
<dbReference type="InterPro" id="IPR045508">
    <property type="entry name" value="DUF6482"/>
</dbReference>
<dbReference type="OrthoDB" id="6266681at2"/>
<reference evidence="2 4" key="1">
    <citation type="submission" date="2017-12" db="EMBL/GenBank/DDBJ databases">
        <authorList>
            <person name="Paulsen S."/>
            <person name="Gram L.K."/>
        </authorList>
    </citation>
    <scope>NUCLEOTIDE SEQUENCE [LARGE SCALE GENOMIC DNA]</scope>
    <source>
        <strain evidence="2 4">S2231</strain>
        <strain evidence="1">S2233</strain>
    </source>
</reference>
<evidence type="ECO:0000313" key="3">
    <source>
        <dbReference type="Proteomes" id="UP000305730"/>
    </source>
</evidence>
<dbReference type="Proteomes" id="UP000307706">
    <property type="component" value="Unassembled WGS sequence"/>
</dbReference>
<dbReference type="Proteomes" id="UP000305730">
    <property type="component" value="Unassembled WGS sequence"/>
</dbReference>
<protein>
    <submittedName>
        <fullName evidence="2">Uncharacterized protein</fullName>
    </submittedName>
</protein>
<keyword evidence="3" id="KW-1185">Reference proteome</keyword>
<evidence type="ECO:0000313" key="1">
    <source>
        <dbReference type="EMBL" id="TMP40993.1"/>
    </source>
</evidence>
<proteinExistence type="predicted"/>
<comment type="caution">
    <text evidence="2">The sequence shown here is derived from an EMBL/GenBank/DDBJ whole genome shotgun (WGS) entry which is preliminary data.</text>
</comment>
<evidence type="ECO:0000313" key="2">
    <source>
        <dbReference type="EMBL" id="TMP58124.1"/>
    </source>
</evidence>
<gene>
    <name evidence="2" type="ORF">CWB96_12420</name>
    <name evidence="1" type="ORF">CWB97_16120</name>
</gene>
<dbReference type="EMBL" id="PNCL01000059">
    <property type="protein sequence ID" value="TMP58124.1"/>
    <property type="molecule type" value="Genomic_DNA"/>
</dbReference>
<reference evidence="2" key="3">
    <citation type="submission" date="2019-09" db="EMBL/GenBank/DDBJ databases">
        <title>Co-occurence of chitin degradation, pigmentation and bioactivity in marine Pseudoalteromonas.</title>
        <authorList>
            <person name="Sonnenschein E.C."/>
            <person name="Bech P.K."/>
        </authorList>
    </citation>
    <scope>NUCLEOTIDE SEQUENCE</scope>
    <source>
        <strain evidence="2">S2231</strain>
        <strain evidence="1 3">S2233</strain>
    </source>
</reference>